<organism evidence="2 3">
    <name type="scientific">Trichostrongylus colubriformis</name>
    <name type="common">Black scour worm</name>
    <dbReference type="NCBI Taxonomy" id="6319"/>
    <lineage>
        <taxon>Eukaryota</taxon>
        <taxon>Metazoa</taxon>
        <taxon>Ecdysozoa</taxon>
        <taxon>Nematoda</taxon>
        <taxon>Chromadorea</taxon>
        <taxon>Rhabditida</taxon>
        <taxon>Rhabditina</taxon>
        <taxon>Rhabditomorpha</taxon>
        <taxon>Strongyloidea</taxon>
        <taxon>Trichostrongylidae</taxon>
        <taxon>Trichostrongylus</taxon>
    </lineage>
</organism>
<comment type="caution">
    <text evidence="2">The sequence shown here is derived from an EMBL/GenBank/DDBJ whole genome shotgun (WGS) entry which is preliminary data.</text>
</comment>
<gene>
    <name evidence="2" type="ORF">GCK32_009442</name>
</gene>
<protein>
    <submittedName>
        <fullName evidence="2">Uncharacterized protein</fullName>
    </submittedName>
</protein>
<feature type="compositionally biased region" description="Basic and acidic residues" evidence="1">
    <location>
        <begin position="92"/>
        <end position="101"/>
    </location>
</feature>
<feature type="region of interest" description="Disordered" evidence="1">
    <location>
        <begin position="1"/>
        <end position="60"/>
    </location>
</feature>
<evidence type="ECO:0000256" key="1">
    <source>
        <dbReference type="SAM" id="MobiDB-lite"/>
    </source>
</evidence>
<name>A0AAN8J1W5_TRICO</name>
<sequence length="156" mass="17071">MKTITGTAAAPSKPSAGPVVDSKMQENTAVKTALEKTSGHRSGPQDMTPAGSQDKPPISGVNNLKLKENHEEKFIPYPEVKEPTPSAKKRKAQELAEDKKTKIASGFYQQNSDEDDTLEHIASLPGEESEKTRLKSLNLKKFINKLSVDNNEKKAK</sequence>
<dbReference type="AlphaFoldDB" id="A0AAN8J1W5"/>
<reference evidence="2 3" key="1">
    <citation type="submission" date="2019-10" db="EMBL/GenBank/DDBJ databases">
        <title>Assembly and Annotation for the nematode Trichostrongylus colubriformis.</title>
        <authorList>
            <person name="Martin J."/>
        </authorList>
    </citation>
    <scope>NUCLEOTIDE SEQUENCE [LARGE SCALE GENOMIC DNA]</scope>
    <source>
        <strain evidence="2">G859</strain>
        <tissue evidence="2">Whole worm</tissue>
    </source>
</reference>
<dbReference type="EMBL" id="WIXE01011060">
    <property type="protein sequence ID" value="KAK5977074.1"/>
    <property type="molecule type" value="Genomic_DNA"/>
</dbReference>
<keyword evidence="3" id="KW-1185">Reference proteome</keyword>
<dbReference type="Proteomes" id="UP001331761">
    <property type="component" value="Unassembled WGS sequence"/>
</dbReference>
<evidence type="ECO:0000313" key="2">
    <source>
        <dbReference type="EMBL" id="KAK5977074.1"/>
    </source>
</evidence>
<proteinExistence type="predicted"/>
<evidence type="ECO:0000313" key="3">
    <source>
        <dbReference type="Proteomes" id="UP001331761"/>
    </source>
</evidence>
<feature type="region of interest" description="Disordered" evidence="1">
    <location>
        <begin position="77"/>
        <end position="115"/>
    </location>
</feature>
<accession>A0AAN8J1W5</accession>